<proteinExistence type="predicted"/>
<sequence>MRTCWADLPETVRAELEHRIGQVRDAREVHEGQNIDICAVLTTETGTASVKAVECVNIHRRWLRTELAAATHTGGIAPRVLAHADVAAGRPWCSSDSTAGPRVSCRDRRTCGRWPTWR</sequence>
<dbReference type="RefSeq" id="WP_015100800.1">
    <property type="nucleotide sequence ID" value="NC_019673.1"/>
</dbReference>
<protein>
    <submittedName>
        <fullName evidence="1">Uncharacterized protein</fullName>
    </submittedName>
</protein>
<dbReference type="KEGG" id="sesp:BN6_33900"/>
<dbReference type="EMBL" id="HE804045">
    <property type="protein sequence ID" value="CCH30688.1"/>
    <property type="molecule type" value="Genomic_DNA"/>
</dbReference>
<dbReference type="HOGENOM" id="CLU_2071435_0_0_11"/>
<gene>
    <name evidence="1" type="ordered locus">BN6_33900</name>
</gene>
<dbReference type="OrthoDB" id="2570531at2"/>
<reference evidence="1 2" key="1">
    <citation type="journal article" date="2012" name="BMC Genomics">
        <title>Complete genome sequence of Saccharothrix espanaensis DSM 44229T and comparison to the other completely sequenced Pseudonocardiaceae.</title>
        <authorList>
            <person name="Strobel T."/>
            <person name="Al-Dilaimi A."/>
            <person name="Blom J."/>
            <person name="Gessner A."/>
            <person name="Kalinowski J."/>
            <person name="Luzhetska M."/>
            <person name="Puhler A."/>
            <person name="Szczepanowski R."/>
            <person name="Bechthold A."/>
            <person name="Ruckert C."/>
        </authorList>
    </citation>
    <scope>NUCLEOTIDE SEQUENCE [LARGE SCALE GENOMIC DNA]</scope>
    <source>
        <strain evidence="2">ATCC 51144 / DSM 44229 / JCM 9112 / NBRC 15066 / NRRL 15764</strain>
    </source>
</reference>
<accession>K0K2C1</accession>
<organism evidence="1 2">
    <name type="scientific">Saccharothrix espanaensis (strain ATCC 51144 / DSM 44229 / JCM 9112 / NBRC 15066 / NRRL 15764)</name>
    <dbReference type="NCBI Taxonomy" id="1179773"/>
    <lineage>
        <taxon>Bacteria</taxon>
        <taxon>Bacillati</taxon>
        <taxon>Actinomycetota</taxon>
        <taxon>Actinomycetes</taxon>
        <taxon>Pseudonocardiales</taxon>
        <taxon>Pseudonocardiaceae</taxon>
        <taxon>Saccharothrix</taxon>
    </lineage>
</organism>
<evidence type="ECO:0000313" key="1">
    <source>
        <dbReference type="EMBL" id="CCH30688.1"/>
    </source>
</evidence>
<dbReference type="PATRIC" id="fig|1179773.3.peg.3388"/>
<dbReference type="Proteomes" id="UP000006281">
    <property type="component" value="Chromosome"/>
</dbReference>
<evidence type="ECO:0000313" key="2">
    <source>
        <dbReference type="Proteomes" id="UP000006281"/>
    </source>
</evidence>
<keyword evidence="2" id="KW-1185">Reference proteome</keyword>
<name>K0K2C1_SACES</name>
<dbReference type="AlphaFoldDB" id="K0K2C1"/>